<dbReference type="AlphaFoldDB" id="A0AA35YBP4"/>
<evidence type="ECO:0008006" key="3">
    <source>
        <dbReference type="Google" id="ProtNLM"/>
    </source>
</evidence>
<name>A0AA35YBP4_LACSI</name>
<proteinExistence type="predicted"/>
<dbReference type="Proteomes" id="UP001177003">
    <property type="component" value="Chromosome 0"/>
</dbReference>
<dbReference type="PANTHER" id="PTHR33116:SF78">
    <property type="entry name" value="OS12G0587133 PROTEIN"/>
    <property type="match status" value="1"/>
</dbReference>
<evidence type="ECO:0000313" key="1">
    <source>
        <dbReference type="EMBL" id="CAI9265593.1"/>
    </source>
</evidence>
<accession>A0AA35YBP4</accession>
<dbReference type="EMBL" id="OX465086">
    <property type="protein sequence ID" value="CAI9265593.1"/>
    <property type="molecule type" value="Genomic_DNA"/>
</dbReference>
<evidence type="ECO:0000313" key="2">
    <source>
        <dbReference type="Proteomes" id="UP001177003"/>
    </source>
</evidence>
<keyword evidence="2" id="KW-1185">Reference proteome</keyword>
<organism evidence="1 2">
    <name type="scientific">Lactuca saligna</name>
    <name type="common">Willowleaf lettuce</name>
    <dbReference type="NCBI Taxonomy" id="75948"/>
    <lineage>
        <taxon>Eukaryota</taxon>
        <taxon>Viridiplantae</taxon>
        <taxon>Streptophyta</taxon>
        <taxon>Embryophyta</taxon>
        <taxon>Tracheophyta</taxon>
        <taxon>Spermatophyta</taxon>
        <taxon>Magnoliopsida</taxon>
        <taxon>eudicotyledons</taxon>
        <taxon>Gunneridae</taxon>
        <taxon>Pentapetalae</taxon>
        <taxon>asterids</taxon>
        <taxon>campanulids</taxon>
        <taxon>Asterales</taxon>
        <taxon>Asteraceae</taxon>
        <taxon>Cichorioideae</taxon>
        <taxon>Cichorieae</taxon>
        <taxon>Lactucinae</taxon>
        <taxon>Lactuca</taxon>
    </lineage>
</organism>
<dbReference type="PANTHER" id="PTHR33116">
    <property type="entry name" value="REVERSE TRANSCRIPTASE ZINC-BINDING DOMAIN-CONTAINING PROTEIN-RELATED-RELATED"/>
    <property type="match status" value="1"/>
</dbReference>
<sequence>MTARVNAVNIRIGGIECFHAISRLKVNFHKSKVCGVGVSEREISNCGRVLGCDAASFPFKYLGVLVGANTKLKRNWQPALWRKVICGTHNLHTKLVAALSKKTIHGIWQNIADVISIIKGIGIPLSHIFKIVIGSGRSTLFWLDNWTVRKGRLGRCVQGLERKSTMLML</sequence>
<protein>
    <recommendedName>
        <fullName evidence="3">Reverse transcriptase zinc-binding domain-containing protein</fullName>
    </recommendedName>
</protein>
<reference evidence="1" key="1">
    <citation type="submission" date="2023-04" db="EMBL/GenBank/DDBJ databases">
        <authorList>
            <person name="Vijverberg K."/>
            <person name="Xiong W."/>
            <person name="Schranz E."/>
        </authorList>
    </citation>
    <scope>NUCLEOTIDE SEQUENCE</scope>
</reference>
<gene>
    <name evidence="1" type="ORF">LSALG_LOCUS6187</name>
</gene>